<evidence type="ECO:0000256" key="8">
    <source>
        <dbReference type="ARBA" id="ARBA00023136"/>
    </source>
</evidence>
<organism evidence="11 12">
    <name type="scientific">Saprolegnia parasitica (strain CBS 223.65)</name>
    <dbReference type="NCBI Taxonomy" id="695850"/>
    <lineage>
        <taxon>Eukaryota</taxon>
        <taxon>Sar</taxon>
        <taxon>Stramenopiles</taxon>
        <taxon>Oomycota</taxon>
        <taxon>Saprolegniomycetes</taxon>
        <taxon>Saprolegniales</taxon>
        <taxon>Saprolegniaceae</taxon>
        <taxon>Saprolegnia</taxon>
    </lineage>
</organism>
<keyword evidence="3" id="KW-0813">Transport</keyword>
<evidence type="ECO:0000256" key="5">
    <source>
        <dbReference type="ARBA" id="ARBA00022741"/>
    </source>
</evidence>
<dbReference type="EMBL" id="KK583224">
    <property type="protein sequence ID" value="KDO26428.1"/>
    <property type="molecule type" value="Genomic_DNA"/>
</dbReference>
<dbReference type="GeneID" id="24130463"/>
<feature type="transmembrane region" description="Helical" evidence="9">
    <location>
        <begin position="429"/>
        <end position="449"/>
    </location>
</feature>
<dbReference type="InterPro" id="IPR034003">
    <property type="entry name" value="ABCG_PDR_2"/>
</dbReference>
<feature type="transmembrane region" description="Helical" evidence="9">
    <location>
        <begin position="1311"/>
        <end position="1334"/>
    </location>
</feature>
<dbReference type="SMART" id="SM00382">
    <property type="entry name" value="AAA"/>
    <property type="match status" value="2"/>
</dbReference>
<feature type="transmembrane region" description="Helical" evidence="9">
    <location>
        <begin position="1100"/>
        <end position="1121"/>
    </location>
</feature>
<evidence type="ECO:0000256" key="9">
    <source>
        <dbReference type="SAM" id="Phobius"/>
    </source>
</evidence>
<keyword evidence="4 9" id="KW-0812">Transmembrane</keyword>
<feature type="transmembrane region" description="Helical" evidence="9">
    <location>
        <begin position="538"/>
        <end position="562"/>
    </location>
</feature>
<feature type="transmembrane region" description="Helical" evidence="9">
    <location>
        <begin position="569"/>
        <end position="591"/>
    </location>
</feature>
<evidence type="ECO:0000256" key="7">
    <source>
        <dbReference type="ARBA" id="ARBA00022989"/>
    </source>
</evidence>
<feature type="transmembrane region" description="Helical" evidence="9">
    <location>
        <begin position="660"/>
        <end position="683"/>
    </location>
</feature>
<dbReference type="RefSeq" id="XP_012202865.1">
    <property type="nucleotide sequence ID" value="XM_012347475.1"/>
</dbReference>
<evidence type="ECO:0000313" key="11">
    <source>
        <dbReference type="EMBL" id="KDO26428.1"/>
    </source>
</evidence>
<evidence type="ECO:0000256" key="4">
    <source>
        <dbReference type="ARBA" id="ARBA00022692"/>
    </source>
</evidence>
<dbReference type="GO" id="GO:0140359">
    <property type="term" value="F:ABC-type transporter activity"/>
    <property type="evidence" value="ECO:0007669"/>
    <property type="project" value="InterPro"/>
</dbReference>
<dbReference type="Gene3D" id="3.40.50.300">
    <property type="entry name" value="P-loop containing nucleotide triphosphate hydrolases"/>
    <property type="match status" value="2"/>
</dbReference>
<dbReference type="GO" id="GO:0016020">
    <property type="term" value="C:membrane"/>
    <property type="evidence" value="ECO:0007669"/>
    <property type="project" value="UniProtKB-SubCell"/>
</dbReference>
<dbReference type="InterPro" id="IPR003593">
    <property type="entry name" value="AAA+_ATPase"/>
</dbReference>
<protein>
    <recommendedName>
        <fullName evidence="10">ABC transporter domain-containing protein</fullName>
    </recommendedName>
</protein>
<feature type="transmembrane region" description="Helical" evidence="9">
    <location>
        <begin position="505"/>
        <end position="532"/>
    </location>
</feature>
<feature type="transmembrane region" description="Helical" evidence="9">
    <location>
        <begin position="1070"/>
        <end position="1088"/>
    </location>
</feature>
<feature type="domain" description="ABC transporter" evidence="10">
    <location>
        <begin position="40"/>
        <end position="340"/>
    </location>
</feature>
<dbReference type="Proteomes" id="UP000030745">
    <property type="component" value="Unassembled WGS sequence"/>
</dbReference>
<dbReference type="Pfam" id="PF00005">
    <property type="entry name" value="ABC_tran"/>
    <property type="match status" value="2"/>
</dbReference>
<dbReference type="InterPro" id="IPR003439">
    <property type="entry name" value="ABC_transporter-like_ATP-bd"/>
</dbReference>
<dbReference type="PANTHER" id="PTHR19241">
    <property type="entry name" value="ATP-BINDING CASSETTE TRANSPORTER"/>
    <property type="match status" value="1"/>
</dbReference>
<reference evidence="11 12" key="1">
    <citation type="journal article" date="2013" name="PLoS Genet.">
        <title>Distinctive expansion of potential virulence genes in the genome of the oomycete fish pathogen Saprolegnia parasitica.</title>
        <authorList>
            <person name="Jiang R.H."/>
            <person name="de Bruijn I."/>
            <person name="Haas B.J."/>
            <person name="Belmonte R."/>
            <person name="Lobach L."/>
            <person name="Christie J."/>
            <person name="van den Ackerveken G."/>
            <person name="Bottin A."/>
            <person name="Bulone V."/>
            <person name="Diaz-Moreno S.M."/>
            <person name="Dumas B."/>
            <person name="Fan L."/>
            <person name="Gaulin E."/>
            <person name="Govers F."/>
            <person name="Grenville-Briggs L.J."/>
            <person name="Horner N.R."/>
            <person name="Levin J.Z."/>
            <person name="Mammella M."/>
            <person name="Meijer H.J."/>
            <person name="Morris P."/>
            <person name="Nusbaum C."/>
            <person name="Oome S."/>
            <person name="Phillips A.J."/>
            <person name="van Rooyen D."/>
            <person name="Rzeszutek E."/>
            <person name="Saraiva M."/>
            <person name="Secombes C.J."/>
            <person name="Seidl M.F."/>
            <person name="Snel B."/>
            <person name="Stassen J.H."/>
            <person name="Sykes S."/>
            <person name="Tripathy S."/>
            <person name="van den Berg H."/>
            <person name="Vega-Arreguin J.C."/>
            <person name="Wawra S."/>
            <person name="Young S.K."/>
            <person name="Zeng Q."/>
            <person name="Dieguez-Uribeondo J."/>
            <person name="Russ C."/>
            <person name="Tyler B.M."/>
            <person name="van West P."/>
        </authorList>
    </citation>
    <scope>NUCLEOTIDE SEQUENCE [LARGE SCALE GENOMIC DNA]</scope>
    <source>
        <strain evidence="11 12">CBS 223.65</strain>
    </source>
</reference>
<dbReference type="SUPFAM" id="SSF52540">
    <property type="entry name" value="P-loop containing nucleoside triphosphate hydrolases"/>
    <property type="match status" value="2"/>
</dbReference>
<dbReference type="Pfam" id="PF01061">
    <property type="entry name" value="ABC2_membrane"/>
    <property type="match status" value="2"/>
</dbReference>
<evidence type="ECO:0000256" key="1">
    <source>
        <dbReference type="ARBA" id="ARBA00004141"/>
    </source>
</evidence>
<comment type="subcellular location">
    <subcellularLocation>
        <location evidence="1">Membrane</location>
        <topology evidence="1">Multi-pass membrane protein</topology>
    </subcellularLocation>
</comment>
<accession>A0A067C7D5</accession>
<gene>
    <name evidence="11" type="ORF">SPRG_08231</name>
</gene>
<evidence type="ECO:0000256" key="3">
    <source>
        <dbReference type="ARBA" id="ARBA00022448"/>
    </source>
</evidence>
<feature type="transmembrane region" description="Helical" evidence="9">
    <location>
        <begin position="1142"/>
        <end position="1168"/>
    </location>
</feature>
<name>A0A067C7D5_SAPPC</name>
<keyword evidence="12" id="KW-1185">Reference proteome</keyword>
<feature type="transmembrane region" description="Helical" evidence="9">
    <location>
        <begin position="461"/>
        <end position="485"/>
    </location>
</feature>
<feature type="transmembrane region" description="Helical" evidence="9">
    <location>
        <begin position="1174"/>
        <end position="1198"/>
    </location>
</feature>
<evidence type="ECO:0000313" key="12">
    <source>
        <dbReference type="Proteomes" id="UP000030745"/>
    </source>
</evidence>
<keyword evidence="8 9" id="KW-0472">Membrane</keyword>
<evidence type="ECO:0000259" key="10">
    <source>
        <dbReference type="PROSITE" id="PS50893"/>
    </source>
</evidence>
<dbReference type="InterPro" id="IPR013525">
    <property type="entry name" value="ABC2_TM"/>
</dbReference>
<dbReference type="KEGG" id="spar:SPRG_08231"/>
<dbReference type="VEuPathDB" id="FungiDB:SPRG_08231"/>
<proteinExistence type="inferred from homology"/>
<evidence type="ECO:0000256" key="6">
    <source>
        <dbReference type="ARBA" id="ARBA00022840"/>
    </source>
</evidence>
<dbReference type="PROSITE" id="PS50893">
    <property type="entry name" value="ABC_TRANSPORTER_2"/>
    <property type="match status" value="2"/>
</dbReference>
<keyword evidence="5" id="KW-0547">Nucleotide-binding</keyword>
<dbReference type="InterPro" id="IPR043926">
    <property type="entry name" value="ABCG_dom"/>
</dbReference>
<dbReference type="FunFam" id="3.40.50.300:FF:000289">
    <property type="entry name" value="ABC transporter G family member 31"/>
    <property type="match status" value="1"/>
</dbReference>
<dbReference type="GO" id="GO:0016887">
    <property type="term" value="F:ATP hydrolysis activity"/>
    <property type="evidence" value="ECO:0007669"/>
    <property type="project" value="InterPro"/>
</dbReference>
<dbReference type="OMA" id="CLTAQFR"/>
<dbReference type="GO" id="GO:0005524">
    <property type="term" value="F:ATP binding"/>
    <property type="evidence" value="ECO:0007669"/>
    <property type="project" value="UniProtKB-KW"/>
</dbReference>
<feature type="domain" description="ABC transporter" evidence="10">
    <location>
        <begin position="738"/>
        <end position="977"/>
    </location>
</feature>
<comment type="similarity">
    <text evidence="2">Belongs to the ABC transporter superfamily. ABCG family. PDR (TC 3.A.1.205) subfamily.</text>
</comment>
<evidence type="ECO:0000256" key="2">
    <source>
        <dbReference type="ARBA" id="ARBA00006012"/>
    </source>
</evidence>
<sequence length="1339" mass="148068">METKTPTLEWLTDPMAPAASAKVLEVIQAALGQRLPQMEIRFQDLAIKADFVVNPTRSHQIPTVWNAFTTAIAATFTREKHIEHKEILKPMTGAFRPGTMTLVLGQPSSGKSSLMKVLSGRFPVSSNVKIQGNITYNGKKRDEMLHVLPQAISYMGQRDVHYPTLTVEETLQFANECSGGKSMPLTIAKAFHKGTAQDNELATKMIQHFYDNYPHNIMQALGLLHCAKTCVGDEMLRGVSGGERKRVTTGEMKFGMKLVDLMDEISTGLDSAATLDIVKASQRLAHTFRKTVVISLLQPSPEVFEQFDDVLVLNDGHVMYHGPRTQVLEYFESLGFVCPARRDVADYLLDLGTDQQSLYVTAGAAKVPRSAADFAARFKASEIYASMVQRIAGPIDGNHFELDFPQYRQTFWASTQTVMKRQWKLMLRNTAYIQGRLAMVVIMGLLYGLTFYQMDTTLAQVVMGMIFSSIMFIAIGQASQVNTFFASRAIFYKQRGAHFYRTSSYVLSTSLAQIPFAIGESILFGSLVYWMTGFVADLTAFLVFLSALFVANLTFAAWFFFISSAAPNLLIAQPITFLSILFYIIFAGFLISQQSLPDYCVWIYWINPLAWCFRLLAVNQYIASEYQKCVYGGVDYCKMTGMNMGTYQLHMYGFEADATWIASGFIYLIATYVLFLGLSYFFLEYKRYESPEGTNVIVEEQEAMNANACTSVRVMPAANTVIDVPSLGAAHRAAPLTLAFHDVWYSVPDQHGGEKHLLQGISGYARPGTITALMGSSGAGKTTLMDVLAGRKTGGTIQGRITLNGYPATKLAISRATGYCEQTDQHCESATFREALEFSAFLRQSNEISDADKMASVHECLTLLDMHGLANSIIRGSSVEQMKRLTIGVELASNASILFLDEPTSGLDARAALRIMKGLTEVAKSGRTVVCTIHQPSSEVFEMFDQLLLLKRGGHTVYFGPLGTGSAHLIEYLEAIPDTPSIKPGHNPATWMLEVIGAGTAAGATEKDFAALYSASVAKADMLTVLQEESNMKRAEMIFTRKCAADPGVQCRMVLQRFVRMYWRTPSYNLTRILINVALSILFGIIYCRTNYASFSGLNAGVGIVFLASLFIGMMGFNNVLPLYVQERASFYRERACETYSAVWYFVGSTLIEIPYVFVSVVVFNLIFYPFVGFVGWSQGVLFTIYLFLFVLMQVYFGQLLACALPSIEVASTIGGLISSIFFLFMGFNPPTSQIPAGLQWLNTIVPPKYALSLLVSAAFATCEHPDDLGCAVMSDVPLSLIVYKFNNAPSVTVKQYIETMFQMNSSDAGANVAVLCGCIAAFRLLGFLALSFINHQNR</sequence>
<dbReference type="CDD" id="cd03232">
    <property type="entry name" value="ABCG_PDR_domain2"/>
    <property type="match status" value="1"/>
</dbReference>
<feature type="transmembrane region" description="Helical" evidence="9">
    <location>
        <begin position="1210"/>
        <end position="1228"/>
    </location>
</feature>
<dbReference type="OrthoDB" id="66620at2759"/>
<keyword evidence="7 9" id="KW-1133">Transmembrane helix</keyword>
<dbReference type="InterPro" id="IPR027417">
    <property type="entry name" value="P-loop_NTPase"/>
</dbReference>
<keyword evidence="6" id="KW-0067">ATP-binding</keyword>
<dbReference type="Pfam" id="PF19055">
    <property type="entry name" value="ABC2_membrane_7"/>
    <property type="match status" value="2"/>
</dbReference>
<dbReference type="FunFam" id="3.40.50.300:FF:000528">
    <property type="entry name" value="ABC transporter G family member 31"/>
    <property type="match status" value="1"/>
</dbReference>